<comment type="function">
    <text evidence="5">This is one of the proteins that binds to the 5S RNA in the ribosome where it forms part of the central protuberance.</text>
</comment>
<keyword evidence="3 5" id="KW-0689">Ribosomal protein</keyword>
<keyword evidence="4 5" id="KW-0687">Ribonucleoprotein</keyword>
<dbReference type="HAMAP" id="MF_01334">
    <property type="entry name" value="Ribosomal_bL25_CTC"/>
    <property type="match status" value="1"/>
</dbReference>
<dbReference type="GO" id="GO:0003735">
    <property type="term" value="F:structural constituent of ribosome"/>
    <property type="evidence" value="ECO:0007669"/>
    <property type="project" value="InterPro"/>
</dbReference>
<dbReference type="GO" id="GO:0022625">
    <property type="term" value="C:cytosolic large ribosomal subunit"/>
    <property type="evidence" value="ECO:0007669"/>
    <property type="project" value="TreeGrafter"/>
</dbReference>
<dbReference type="Proteomes" id="UP000266441">
    <property type="component" value="Unassembled WGS sequence"/>
</dbReference>
<dbReference type="InterPro" id="IPR037121">
    <property type="entry name" value="Ribosomal_bL25_C"/>
</dbReference>
<dbReference type="NCBIfam" id="NF004132">
    <property type="entry name" value="PRK05618.2-2"/>
    <property type="match status" value="1"/>
</dbReference>
<accession>A0A399D0N9</accession>
<dbReference type="InterPro" id="IPR020930">
    <property type="entry name" value="Ribosomal_uL5_bac-type"/>
</dbReference>
<dbReference type="PANTHER" id="PTHR33284">
    <property type="entry name" value="RIBOSOMAL PROTEIN L25/GLN-TRNA SYNTHETASE, ANTI-CODON-BINDING DOMAIN-CONTAINING PROTEIN"/>
    <property type="match status" value="1"/>
</dbReference>
<dbReference type="PANTHER" id="PTHR33284:SF1">
    <property type="entry name" value="RIBOSOMAL PROTEIN L25_GLN-TRNA SYNTHETASE, ANTI-CODON-BINDING DOMAIN-CONTAINING PROTEIN"/>
    <property type="match status" value="1"/>
</dbReference>
<dbReference type="Pfam" id="PF14693">
    <property type="entry name" value="Ribosomal_TL5_C"/>
    <property type="match status" value="1"/>
</dbReference>
<protein>
    <recommendedName>
        <fullName evidence="5">Large ribosomal subunit protein bL25</fullName>
    </recommendedName>
    <alternativeName>
        <fullName evidence="5">General stress protein CTC</fullName>
    </alternativeName>
</protein>
<dbReference type="OrthoDB" id="9786489at2"/>
<evidence type="ECO:0000256" key="3">
    <source>
        <dbReference type="ARBA" id="ARBA00022980"/>
    </source>
</evidence>
<dbReference type="GO" id="GO:0008097">
    <property type="term" value="F:5S rRNA binding"/>
    <property type="evidence" value="ECO:0007669"/>
    <property type="project" value="InterPro"/>
</dbReference>
<comment type="similarity">
    <text evidence="5">Belongs to the bacterial ribosomal protein bL25 family. CTC subfamily.</text>
</comment>
<organism evidence="9 10">
    <name type="scientific">Mariniphaga sediminis</name>
    <dbReference type="NCBI Taxonomy" id="1628158"/>
    <lineage>
        <taxon>Bacteria</taxon>
        <taxon>Pseudomonadati</taxon>
        <taxon>Bacteroidota</taxon>
        <taxon>Bacteroidia</taxon>
        <taxon>Marinilabiliales</taxon>
        <taxon>Prolixibacteraceae</taxon>
        <taxon>Mariniphaga</taxon>
    </lineage>
</organism>
<dbReference type="RefSeq" id="WP_119350171.1">
    <property type="nucleotide sequence ID" value="NZ_QWET01000007.1"/>
</dbReference>
<dbReference type="InterPro" id="IPR001021">
    <property type="entry name" value="Ribosomal_bL25_long"/>
</dbReference>
<evidence type="ECO:0000256" key="4">
    <source>
        <dbReference type="ARBA" id="ARBA00023274"/>
    </source>
</evidence>
<evidence type="ECO:0000256" key="6">
    <source>
        <dbReference type="SAM" id="MobiDB-lite"/>
    </source>
</evidence>
<feature type="region of interest" description="Disordered" evidence="6">
    <location>
        <begin position="185"/>
        <end position="212"/>
    </location>
</feature>
<gene>
    <name evidence="5" type="primary">rplY</name>
    <name evidence="5" type="synonym">ctc</name>
    <name evidence="9" type="ORF">D1164_11735</name>
</gene>
<evidence type="ECO:0000259" key="8">
    <source>
        <dbReference type="Pfam" id="PF14693"/>
    </source>
</evidence>
<evidence type="ECO:0000313" key="9">
    <source>
        <dbReference type="EMBL" id="RIH65249.1"/>
    </source>
</evidence>
<evidence type="ECO:0000256" key="2">
    <source>
        <dbReference type="ARBA" id="ARBA00022884"/>
    </source>
</evidence>
<dbReference type="Gene3D" id="2.40.240.10">
    <property type="entry name" value="Ribosomal Protein L25, Chain P"/>
    <property type="match status" value="1"/>
</dbReference>
<dbReference type="Gene3D" id="2.170.120.20">
    <property type="entry name" value="Ribosomal protein L25, beta domain"/>
    <property type="match status" value="1"/>
</dbReference>
<dbReference type="InterPro" id="IPR020057">
    <property type="entry name" value="Ribosomal_bL25_b-dom"/>
</dbReference>
<dbReference type="SUPFAM" id="SSF50715">
    <property type="entry name" value="Ribosomal protein L25-like"/>
    <property type="match status" value="1"/>
</dbReference>
<reference evidence="9 10" key="1">
    <citation type="journal article" date="2015" name="Int. J. Syst. Evol. Microbiol.">
        <title>Mariniphaga sediminis sp. nov., isolated from coastal sediment.</title>
        <authorList>
            <person name="Wang F.Q."/>
            <person name="Shen Q.Y."/>
            <person name="Chen G.J."/>
            <person name="Du Z.J."/>
        </authorList>
    </citation>
    <scope>NUCLEOTIDE SEQUENCE [LARGE SCALE GENOMIC DNA]</scope>
    <source>
        <strain evidence="9 10">SY21</strain>
    </source>
</reference>
<keyword evidence="2 5" id="KW-0694">RNA-binding</keyword>
<dbReference type="NCBIfam" id="TIGR00731">
    <property type="entry name" value="bL25_bact_ctc"/>
    <property type="match status" value="1"/>
</dbReference>
<keyword evidence="10" id="KW-1185">Reference proteome</keyword>
<dbReference type="EMBL" id="QWET01000007">
    <property type="protein sequence ID" value="RIH65249.1"/>
    <property type="molecule type" value="Genomic_DNA"/>
</dbReference>
<dbReference type="GO" id="GO:0006412">
    <property type="term" value="P:translation"/>
    <property type="evidence" value="ECO:0007669"/>
    <property type="project" value="UniProtKB-UniRule"/>
</dbReference>
<dbReference type="InterPro" id="IPR020056">
    <property type="entry name" value="Rbsml_bL25/Gln-tRNA_synth_N"/>
</dbReference>
<comment type="caution">
    <text evidence="9">The sequence shown here is derived from an EMBL/GenBank/DDBJ whole genome shotgun (WGS) entry which is preliminary data.</text>
</comment>
<dbReference type="InterPro" id="IPR011035">
    <property type="entry name" value="Ribosomal_bL25/Gln-tRNA_synth"/>
</dbReference>
<dbReference type="InterPro" id="IPR029751">
    <property type="entry name" value="Ribosomal_L25_dom"/>
</dbReference>
<feature type="compositionally biased region" description="Acidic residues" evidence="6">
    <location>
        <begin position="189"/>
        <end position="212"/>
    </location>
</feature>
<feature type="domain" description="Large ribosomal subunit protein bL25 L25" evidence="7">
    <location>
        <begin position="6"/>
        <end position="90"/>
    </location>
</feature>
<dbReference type="AlphaFoldDB" id="A0A399D0N9"/>
<proteinExistence type="inferred from homology"/>
<dbReference type="Pfam" id="PF01386">
    <property type="entry name" value="Ribosomal_L25p"/>
    <property type="match status" value="1"/>
</dbReference>
<keyword evidence="1 5" id="KW-0699">rRNA-binding</keyword>
<evidence type="ECO:0000259" key="7">
    <source>
        <dbReference type="Pfam" id="PF01386"/>
    </source>
</evidence>
<sequence length="212" mass="23580">MKSLKIEGQKREGLGKKEAKKLREQGQVPGVLYGKDEVFHLTVPFSELRQFVYTPNVFLIDLEINGETHKAMIQDVQWHPVEEHILHIDFLKVEDDKPVKIGIPVKLVGMAKGIKAGGKLKTNMRKLRVKALAESLPDFIEIDVTKLGIGDSIKVDELKRENLEFLDNKSNLIVGVVSTRVAKSAVPLPEDEEEAEGEEAGSEGESSEQAES</sequence>
<comment type="subunit">
    <text evidence="5">Part of the 50S ribosomal subunit; part of the 5S rRNA/L5/L18/L25 subcomplex. Contacts the 5S rRNA. Binds to the 5S rRNA independently of L5 and L18.</text>
</comment>
<evidence type="ECO:0000256" key="1">
    <source>
        <dbReference type="ARBA" id="ARBA00022730"/>
    </source>
</evidence>
<name>A0A399D0N9_9BACT</name>
<feature type="domain" description="Large ribosomal subunit protein bL25 beta" evidence="8">
    <location>
        <begin position="99"/>
        <end position="179"/>
    </location>
</feature>
<evidence type="ECO:0000313" key="10">
    <source>
        <dbReference type="Proteomes" id="UP000266441"/>
    </source>
</evidence>
<dbReference type="CDD" id="cd00495">
    <property type="entry name" value="Ribosomal_L25_TL5_CTC"/>
    <property type="match status" value="1"/>
</dbReference>
<evidence type="ECO:0000256" key="5">
    <source>
        <dbReference type="HAMAP-Rule" id="MF_01334"/>
    </source>
</evidence>